<sequence length="134" mass="15878">MKGRALPRSGGENETVDVGVVHFTPLVKPHIQQPFKLVEKVVKNVFQFRRKHCYKGLEMLFPESQRLGMTEELLRRADVDPTLRPADISISQFRALADSYSRLCRADHTLFSYDFREELRQKRQRHRQAKRERR</sequence>
<dbReference type="InterPro" id="IPR029063">
    <property type="entry name" value="SAM-dependent_MTases_sf"/>
</dbReference>
<keyword evidence="8" id="KW-1185">Reference proteome</keyword>
<dbReference type="InterPro" id="IPR001737">
    <property type="entry name" value="KsgA/Erm"/>
</dbReference>
<dbReference type="InterPro" id="IPR023165">
    <property type="entry name" value="rRNA_Ade_diMease-like_C"/>
</dbReference>
<dbReference type="GO" id="GO:0000179">
    <property type="term" value="F:rRNA (adenine-N6,N6-)-dimethyltransferase activity"/>
    <property type="evidence" value="ECO:0007669"/>
    <property type="project" value="UniProtKB-UniRule"/>
</dbReference>
<evidence type="ECO:0000256" key="4">
    <source>
        <dbReference type="ARBA" id="ARBA00022691"/>
    </source>
</evidence>
<evidence type="ECO:0000256" key="6">
    <source>
        <dbReference type="PROSITE-ProRule" id="PRU01026"/>
    </source>
</evidence>
<evidence type="ECO:0000313" key="8">
    <source>
        <dbReference type="Proteomes" id="UP000593565"/>
    </source>
</evidence>
<dbReference type="GO" id="GO:0006391">
    <property type="term" value="P:transcription initiation at mitochondrial promoter"/>
    <property type="evidence" value="ECO:0007669"/>
    <property type="project" value="TreeGrafter"/>
</dbReference>
<keyword evidence="2 6" id="KW-0489">Methyltransferase</keyword>
<organism evidence="7 8">
    <name type="scientific">Ameiurus melas</name>
    <name type="common">Black bullhead</name>
    <name type="synonym">Silurus melas</name>
    <dbReference type="NCBI Taxonomy" id="219545"/>
    <lineage>
        <taxon>Eukaryota</taxon>
        <taxon>Metazoa</taxon>
        <taxon>Chordata</taxon>
        <taxon>Craniata</taxon>
        <taxon>Vertebrata</taxon>
        <taxon>Euteleostomi</taxon>
        <taxon>Actinopterygii</taxon>
        <taxon>Neopterygii</taxon>
        <taxon>Teleostei</taxon>
        <taxon>Ostariophysi</taxon>
        <taxon>Siluriformes</taxon>
        <taxon>Ictaluridae</taxon>
        <taxon>Ameiurus</taxon>
    </lineage>
</organism>
<evidence type="ECO:0000256" key="2">
    <source>
        <dbReference type="ARBA" id="ARBA00022603"/>
    </source>
</evidence>
<dbReference type="GO" id="GO:0034246">
    <property type="term" value="F:mitochondrial transcription factor activity"/>
    <property type="evidence" value="ECO:0007669"/>
    <property type="project" value="TreeGrafter"/>
</dbReference>
<dbReference type="PANTHER" id="PTHR11727:SF17">
    <property type="entry name" value="DIMETHYLADENOSINE TRANSFERASE 1, MITOCHONDRIAL"/>
    <property type="match status" value="1"/>
</dbReference>
<dbReference type="EMBL" id="JAAGNN010000010">
    <property type="protein sequence ID" value="KAF4083723.1"/>
    <property type="molecule type" value="Genomic_DNA"/>
</dbReference>
<dbReference type="Gene3D" id="1.10.8.100">
    <property type="entry name" value="Ribosomal RNA adenine dimethylase-like, domain 2"/>
    <property type="match status" value="1"/>
</dbReference>
<accession>A0A7J6ALH1</accession>
<gene>
    <name evidence="7" type="ORF">AMELA_G00119910</name>
</gene>
<evidence type="ECO:0008006" key="9">
    <source>
        <dbReference type="Google" id="ProtNLM"/>
    </source>
</evidence>
<dbReference type="AlphaFoldDB" id="A0A7J6ALH1"/>
<proteinExistence type="inferred from homology"/>
<evidence type="ECO:0000313" key="7">
    <source>
        <dbReference type="EMBL" id="KAF4083723.1"/>
    </source>
</evidence>
<comment type="subcellular location">
    <subcellularLocation>
        <location evidence="1">Mitochondrion</location>
    </subcellularLocation>
</comment>
<evidence type="ECO:0000256" key="3">
    <source>
        <dbReference type="ARBA" id="ARBA00022679"/>
    </source>
</evidence>
<evidence type="ECO:0000256" key="1">
    <source>
        <dbReference type="ARBA" id="ARBA00004173"/>
    </source>
</evidence>
<reference evidence="7 8" key="1">
    <citation type="submission" date="2020-02" db="EMBL/GenBank/DDBJ databases">
        <title>A chromosome-scale genome assembly of the black bullhead catfish (Ameiurus melas).</title>
        <authorList>
            <person name="Wen M."/>
            <person name="Zham M."/>
            <person name="Cabau C."/>
            <person name="Klopp C."/>
            <person name="Donnadieu C."/>
            <person name="Roques C."/>
            <person name="Bouchez O."/>
            <person name="Lampietro C."/>
            <person name="Jouanno E."/>
            <person name="Herpin A."/>
            <person name="Louis A."/>
            <person name="Berthelot C."/>
            <person name="Parey E."/>
            <person name="Roest-Crollius H."/>
            <person name="Braasch I."/>
            <person name="Postlethwait J."/>
            <person name="Robinson-Rechavi M."/>
            <person name="Echchiki A."/>
            <person name="Begum T."/>
            <person name="Montfort J."/>
            <person name="Schartl M."/>
            <person name="Bobe J."/>
            <person name="Guiguen Y."/>
        </authorList>
    </citation>
    <scope>NUCLEOTIDE SEQUENCE [LARGE SCALE GENOMIC DNA]</scope>
    <source>
        <strain evidence="7">M_S1</strain>
        <tissue evidence="7">Blood</tissue>
    </source>
</reference>
<dbReference type="SUPFAM" id="SSF53335">
    <property type="entry name" value="S-adenosyl-L-methionine-dependent methyltransferases"/>
    <property type="match status" value="1"/>
</dbReference>
<dbReference type="PROSITE" id="PS51689">
    <property type="entry name" value="SAM_RNA_A_N6_MT"/>
    <property type="match status" value="1"/>
</dbReference>
<feature type="binding site" evidence="6">
    <location>
        <position position="1"/>
    </location>
    <ligand>
        <name>S-adenosyl-L-methionine</name>
        <dbReference type="ChEBI" id="CHEBI:59789"/>
    </ligand>
</feature>
<comment type="caution">
    <text evidence="7">The sequence shown here is derived from an EMBL/GenBank/DDBJ whole genome shotgun (WGS) entry which is preliminary data.</text>
</comment>
<evidence type="ECO:0000256" key="5">
    <source>
        <dbReference type="ARBA" id="ARBA00022884"/>
    </source>
</evidence>
<dbReference type="GO" id="GO:0003723">
    <property type="term" value="F:RNA binding"/>
    <property type="evidence" value="ECO:0007669"/>
    <property type="project" value="UniProtKB-UniRule"/>
</dbReference>
<comment type="caution">
    <text evidence="6">Lacks conserved residue(s) required for the propagation of feature annotation.</text>
</comment>
<dbReference type="FunFam" id="1.10.8.100:FF:000004">
    <property type="entry name" value="rRNA adenine N(6)-methyltransferase"/>
    <property type="match status" value="1"/>
</dbReference>
<keyword evidence="5 6" id="KW-0694">RNA-binding</keyword>
<keyword evidence="3 6" id="KW-0808">Transferase</keyword>
<comment type="similarity">
    <text evidence="6">Belongs to the class I-like SAM-binding methyltransferase superfamily. rRNA adenine N(6)-methyltransferase family.</text>
</comment>
<name>A0A7J6ALH1_AMEME</name>
<dbReference type="GO" id="GO:0005759">
    <property type="term" value="C:mitochondrial matrix"/>
    <property type="evidence" value="ECO:0007669"/>
    <property type="project" value="TreeGrafter"/>
</dbReference>
<protein>
    <recommendedName>
        <fullName evidence="9">Mitochondrial 12S rRNA dimethylase 1</fullName>
    </recommendedName>
</protein>
<keyword evidence="4 6" id="KW-0949">S-adenosyl-L-methionine</keyword>
<dbReference type="PANTHER" id="PTHR11727">
    <property type="entry name" value="DIMETHYLADENOSINE TRANSFERASE"/>
    <property type="match status" value="1"/>
</dbReference>
<dbReference type="Proteomes" id="UP000593565">
    <property type="component" value="Unassembled WGS sequence"/>
</dbReference>